<dbReference type="GO" id="GO:0046872">
    <property type="term" value="F:metal ion binding"/>
    <property type="evidence" value="ECO:0007669"/>
    <property type="project" value="UniProtKB-KW"/>
</dbReference>
<keyword evidence="7 9" id="KW-0560">Oxidoreductase</keyword>
<sequence length="442" mass="50018">MLRARLLLRNPVVQQQKRLFAVSSKLSNLAASTSIVEPKSDGHVITSSSNAKNWSASDEFTNTMQFIQKQPTLEAYRVMDHTGTVLNADHDPNLPKEQVLKCYKDMLLLHTMDGILYDAQRQGRISFYMTHYGEEAMIGSAAALSPEDIVFGQYREAFMLVYRGFTLDEFVNQCFSNELDYGKGRQMPIHYGSKKLNFQTISSPLGTQIPQASGAAYALKMSGANACSLCFFGEGAASEGDFHAGLNMAATLKSPVIFFCRNNGFAISTPSTEQYKGDGIASRGIGYGIDTIRVDGNDIWAIYNATKAAREMAIKEQKPVLIEAMTYRIGHHSTSDDSTKYRDRKEVEERAQFDNPVTRLRRYLENKNWWSQEEEDAYRKKVRKDIMTSFTAAEKRKKPAVKHLFTDVYDELPPNLIKQQQELNELIKKYPEYYDTSDYASS</sequence>
<dbReference type="InterPro" id="IPR050771">
    <property type="entry name" value="Alpha-ketoacid_DH_E1_comp"/>
</dbReference>
<dbReference type="PANTHER" id="PTHR43380">
    <property type="entry name" value="2-OXOISOVALERATE DEHYDROGENASE SUBUNIT ALPHA, MITOCHONDRIAL"/>
    <property type="match status" value="1"/>
</dbReference>
<evidence type="ECO:0000313" key="12">
    <source>
        <dbReference type="Proteomes" id="UP000053815"/>
    </source>
</evidence>
<evidence type="ECO:0000256" key="3">
    <source>
        <dbReference type="ARBA" id="ARBA00008646"/>
    </source>
</evidence>
<evidence type="ECO:0000313" key="11">
    <source>
        <dbReference type="EMBL" id="GAN06769.1"/>
    </source>
</evidence>
<evidence type="ECO:0000256" key="7">
    <source>
        <dbReference type="ARBA" id="ARBA00023002"/>
    </source>
</evidence>
<dbReference type="AlphaFoldDB" id="A0A0C9MHK8"/>
<keyword evidence="12" id="KW-1185">Reference proteome</keyword>
<gene>
    <name evidence="11" type="ORF">MAM1_0135c06259</name>
</gene>
<dbReference type="EMBL" id="DF836424">
    <property type="protein sequence ID" value="GAN06769.1"/>
    <property type="molecule type" value="Genomic_DNA"/>
</dbReference>
<dbReference type="EC" id="1.2.4.4" evidence="9"/>
<evidence type="ECO:0000259" key="10">
    <source>
        <dbReference type="Pfam" id="PF00676"/>
    </source>
</evidence>
<proteinExistence type="inferred from homology"/>
<keyword evidence="8" id="KW-0496">Mitochondrion</keyword>
<keyword evidence="9" id="KW-0786">Thiamine pyrophosphate</keyword>
<dbReference type="InterPro" id="IPR029061">
    <property type="entry name" value="THDP-binding"/>
</dbReference>
<keyword evidence="6" id="KW-0630">Potassium</keyword>
<evidence type="ECO:0000256" key="6">
    <source>
        <dbReference type="ARBA" id="ARBA00022958"/>
    </source>
</evidence>
<dbReference type="Gene3D" id="3.40.50.970">
    <property type="match status" value="1"/>
</dbReference>
<evidence type="ECO:0000256" key="2">
    <source>
        <dbReference type="ARBA" id="ARBA00004305"/>
    </source>
</evidence>
<evidence type="ECO:0000256" key="9">
    <source>
        <dbReference type="RuleBase" id="RU365014"/>
    </source>
</evidence>
<dbReference type="SUPFAM" id="SSF52518">
    <property type="entry name" value="Thiamin diphosphate-binding fold (THDP-binding)"/>
    <property type="match status" value="1"/>
</dbReference>
<comment type="similarity">
    <text evidence="3 9">Belongs to the BCKDHA family.</text>
</comment>
<reference evidence="11" key="1">
    <citation type="submission" date="2014-09" db="EMBL/GenBank/DDBJ databases">
        <title>Draft genome sequence of an oleaginous Mucoromycotina fungus Mucor ambiguus NBRC6742.</title>
        <authorList>
            <person name="Takeda I."/>
            <person name="Yamane N."/>
            <person name="Morita T."/>
            <person name="Tamano K."/>
            <person name="Machida M."/>
            <person name="Baker S."/>
            <person name="Koike H."/>
        </authorList>
    </citation>
    <scope>NUCLEOTIDE SEQUENCE</scope>
    <source>
        <strain evidence="11">NBRC 6742</strain>
    </source>
</reference>
<dbReference type="PANTHER" id="PTHR43380:SF1">
    <property type="entry name" value="2-OXOISOVALERATE DEHYDROGENASE SUBUNIT ALPHA, MITOCHONDRIAL"/>
    <property type="match status" value="1"/>
</dbReference>
<evidence type="ECO:0000256" key="4">
    <source>
        <dbReference type="ARBA" id="ARBA00022723"/>
    </source>
</evidence>
<dbReference type="FunFam" id="3.40.50.970:FF:000015">
    <property type="entry name" value="2-oxoisovalerate dehydrogenase subunit alpha"/>
    <property type="match status" value="1"/>
</dbReference>
<keyword evidence="5" id="KW-0809">Transit peptide</keyword>
<dbReference type="GO" id="GO:0009083">
    <property type="term" value="P:branched-chain amino acid catabolic process"/>
    <property type="evidence" value="ECO:0007669"/>
    <property type="project" value="TreeGrafter"/>
</dbReference>
<evidence type="ECO:0000256" key="5">
    <source>
        <dbReference type="ARBA" id="ARBA00022946"/>
    </source>
</evidence>
<dbReference type="OrthoDB" id="3845at2759"/>
<dbReference type="STRING" id="91626.A0A0C9MHK8"/>
<dbReference type="Proteomes" id="UP000053815">
    <property type="component" value="Unassembled WGS sequence"/>
</dbReference>
<dbReference type="GO" id="GO:0005759">
    <property type="term" value="C:mitochondrial matrix"/>
    <property type="evidence" value="ECO:0007669"/>
    <property type="project" value="UniProtKB-SubCell"/>
</dbReference>
<protein>
    <recommendedName>
        <fullName evidence="9">2-oxoisovalerate dehydrogenase subunit alpha</fullName>
        <ecNumber evidence="9">1.2.4.4</ecNumber>
    </recommendedName>
    <alternativeName>
        <fullName evidence="9">Branched-chain alpha-keto acid dehydrogenase E1 component alpha chain</fullName>
    </alternativeName>
</protein>
<dbReference type="GO" id="GO:0003863">
    <property type="term" value="F:branched-chain 2-oxo acid dehydrogenase activity"/>
    <property type="evidence" value="ECO:0007669"/>
    <property type="project" value="UniProtKB-EC"/>
</dbReference>
<comment type="cofactor">
    <cofactor evidence="1 9">
        <name>thiamine diphosphate</name>
        <dbReference type="ChEBI" id="CHEBI:58937"/>
    </cofactor>
</comment>
<evidence type="ECO:0000256" key="1">
    <source>
        <dbReference type="ARBA" id="ARBA00001964"/>
    </source>
</evidence>
<comment type="subcellular location">
    <subcellularLocation>
        <location evidence="2">Mitochondrion matrix</location>
    </subcellularLocation>
</comment>
<feature type="domain" description="Dehydrogenase E1 component" evidence="10">
    <location>
        <begin position="104"/>
        <end position="401"/>
    </location>
</feature>
<dbReference type="Pfam" id="PF00676">
    <property type="entry name" value="E1_dh"/>
    <property type="match status" value="1"/>
</dbReference>
<evidence type="ECO:0000256" key="8">
    <source>
        <dbReference type="ARBA" id="ARBA00023128"/>
    </source>
</evidence>
<keyword evidence="4" id="KW-0479">Metal-binding</keyword>
<accession>A0A0C9MHK8</accession>
<dbReference type="CDD" id="cd02000">
    <property type="entry name" value="TPP_E1_PDC_ADC_BCADC"/>
    <property type="match status" value="1"/>
</dbReference>
<name>A0A0C9MHK8_9FUNG</name>
<organism evidence="11">
    <name type="scientific">Mucor ambiguus</name>
    <dbReference type="NCBI Taxonomy" id="91626"/>
    <lineage>
        <taxon>Eukaryota</taxon>
        <taxon>Fungi</taxon>
        <taxon>Fungi incertae sedis</taxon>
        <taxon>Mucoromycota</taxon>
        <taxon>Mucoromycotina</taxon>
        <taxon>Mucoromycetes</taxon>
        <taxon>Mucorales</taxon>
        <taxon>Mucorineae</taxon>
        <taxon>Mucoraceae</taxon>
        <taxon>Mucor</taxon>
    </lineage>
</organism>
<comment type="function">
    <text evidence="9">The branched-chain alpha-keto dehydrogenase complex catalyzes the overall conversion of alpha-keto acids to acyl-CoA and CO(2). It contains multiple copies of three enzymatic components: branched-chain alpha-keto acid decarboxylase (E1), lipoamide acyltransferase (E2) and lipoamide dehydrogenase (E3).</text>
</comment>
<dbReference type="InterPro" id="IPR001017">
    <property type="entry name" value="DH_E1"/>
</dbReference>
<comment type="catalytic activity">
    <reaction evidence="9">
        <text>N(6)-[(R)-lipoyl]-L-lysyl-[protein] + 3-methyl-2-oxobutanoate + H(+) = N(6)-[(R)-S(8)-2-methylpropanoyldihydrolipoyl]-L-lysyl-[protein] + CO2</text>
        <dbReference type="Rhea" id="RHEA:13457"/>
        <dbReference type="Rhea" id="RHEA-COMP:10474"/>
        <dbReference type="Rhea" id="RHEA-COMP:10497"/>
        <dbReference type="ChEBI" id="CHEBI:11851"/>
        <dbReference type="ChEBI" id="CHEBI:15378"/>
        <dbReference type="ChEBI" id="CHEBI:16526"/>
        <dbReference type="ChEBI" id="CHEBI:83099"/>
        <dbReference type="ChEBI" id="CHEBI:83142"/>
        <dbReference type="EC" id="1.2.4.4"/>
    </reaction>
</comment>